<proteinExistence type="predicted"/>
<evidence type="ECO:0000313" key="4">
    <source>
        <dbReference type="Proteomes" id="UP001383192"/>
    </source>
</evidence>
<evidence type="ECO:0000256" key="1">
    <source>
        <dbReference type="SAM" id="MobiDB-lite"/>
    </source>
</evidence>
<dbReference type="CDD" id="cd12087">
    <property type="entry name" value="TM_EGFR-like"/>
    <property type="match status" value="1"/>
</dbReference>
<protein>
    <submittedName>
        <fullName evidence="3">Uncharacterized protein</fullName>
    </submittedName>
</protein>
<evidence type="ECO:0000313" key="3">
    <source>
        <dbReference type="EMBL" id="KAK7028928.1"/>
    </source>
</evidence>
<dbReference type="EMBL" id="JAYKXP010000086">
    <property type="protein sequence ID" value="KAK7028928.1"/>
    <property type="molecule type" value="Genomic_DNA"/>
</dbReference>
<dbReference type="AlphaFoldDB" id="A0AAW0BQN0"/>
<dbReference type="Proteomes" id="UP001383192">
    <property type="component" value="Unassembled WGS sequence"/>
</dbReference>
<evidence type="ECO:0000256" key="2">
    <source>
        <dbReference type="SAM" id="Phobius"/>
    </source>
</evidence>
<name>A0AAW0BQN0_9AGAR</name>
<comment type="caution">
    <text evidence="3">The sequence shown here is derived from an EMBL/GenBank/DDBJ whole genome shotgun (WGS) entry which is preliminary data.</text>
</comment>
<feature type="region of interest" description="Disordered" evidence="1">
    <location>
        <begin position="451"/>
        <end position="486"/>
    </location>
</feature>
<gene>
    <name evidence="3" type="ORF">VNI00_014765</name>
</gene>
<keyword evidence="2" id="KW-1133">Transmembrane helix</keyword>
<keyword evidence="2" id="KW-0812">Transmembrane</keyword>
<organism evidence="3 4">
    <name type="scientific">Paramarasmius palmivorus</name>
    <dbReference type="NCBI Taxonomy" id="297713"/>
    <lineage>
        <taxon>Eukaryota</taxon>
        <taxon>Fungi</taxon>
        <taxon>Dikarya</taxon>
        <taxon>Basidiomycota</taxon>
        <taxon>Agaricomycotina</taxon>
        <taxon>Agaricomycetes</taxon>
        <taxon>Agaricomycetidae</taxon>
        <taxon>Agaricales</taxon>
        <taxon>Marasmiineae</taxon>
        <taxon>Marasmiaceae</taxon>
        <taxon>Paramarasmius</taxon>
    </lineage>
</organism>
<reference evidence="3 4" key="1">
    <citation type="submission" date="2024-01" db="EMBL/GenBank/DDBJ databases">
        <title>A draft genome for a cacao thread blight-causing isolate of Paramarasmius palmivorus.</title>
        <authorList>
            <person name="Baruah I.K."/>
            <person name="Bukari Y."/>
            <person name="Amoako-Attah I."/>
            <person name="Meinhardt L.W."/>
            <person name="Bailey B.A."/>
            <person name="Cohen S.P."/>
        </authorList>
    </citation>
    <scope>NUCLEOTIDE SEQUENCE [LARGE SCALE GENOMIC DNA]</scope>
    <source>
        <strain evidence="3 4">GH-12</strain>
    </source>
</reference>
<dbReference type="Gene3D" id="2.60.120.260">
    <property type="entry name" value="Galactose-binding domain-like"/>
    <property type="match status" value="1"/>
</dbReference>
<keyword evidence="2" id="KW-0472">Membrane</keyword>
<accession>A0AAW0BQN0</accession>
<feature type="transmembrane region" description="Helical" evidence="2">
    <location>
        <begin position="314"/>
        <end position="340"/>
    </location>
</feature>
<sequence>MSGSQQVTLIVDVDDSSATFQDWGYWQYIEDPVWYGEKVAFMSGPMSNLGSLSGTLQPVTYFNMSFHGTSITFSGFVADSRVELDDIPTTEIAFRANPLKVTVSYWYQSPPLLDQEHKVQAKFNTFNYVDYALINAGSTTDLATKTIFVDDANEEMWYTGQWKVEANATYLCNTSNPIPALPYYFYAANRTVHSSNTSGDSFEFRFSGTSISVYGLHAPSGDYAVDFIVDGSIRRANYPHDHDPQDGWMTNYKFYENTTLSPGNHTLVVNVTDVRNSSFLLDYITYTPSFSFIQEKPIFIRGSADSQASQTRSLGLHIGAIVGIVIGSVFIIITIGLFYLSRRKRSTSRKAANVSWPVEPFTTRFAGGTKPKPAKWREMFGDTYNLMDPTGETSHLEPIGLPQNTAEIQQRNAEIASLTTEMENSDNPTRGELFARINMLTMEVERLMRENAPPEYGRNDFGQRPGSLGTLPSYDHREGTQSAQEI</sequence>
<keyword evidence="4" id="KW-1185">Reference proteome</keyword>